<evidence type="ECO:0000256" key="2">
    <source>
        <dbReference type="ARBA" id="ARBA00022679"/>
    </source>
</evidence>
<dbReference type="SUPFAM" id="SSF53335">
    <property type="entry name" value="S-adenosyl-L-methionine-dependent methyltransferases"/>
    <property type="match status" value="1"/>
</dbReference>
<dbReference type="OrthoDB" id="9791837at2"/>
<accession>A0A0R2JRK8</accession>
<evidence type="ECO:0000259" key="4">
    <source>
        <dbReference type="Pfam" id="PF08241"/>
    </source>
</evidence>
<organism evidence="5 6">
    <name type="scientific">Weissella minor</name>
    <dbReference type="NCBI Taxonomy" id="1620"/>
    <lineage>
        <taxon>Bacteria</taxon>
        <taxon>Bacillati</taxon>
        <taxon>Bacillota</taxon>
        <taxon>Bacilli</taxon>
        <taxon>Lactobacillales</taxon>
        <taxon>Lactobacillaceae</taxon>
        <taxon>Weissella</taxon>
    </lineage>
</organism>
<keyword evidence="6" id="KW-1185">Reference proteome</keyword>
<dbReference type="AlphaFoldDB" id="A0A0R2JRK8"/>
<dbReference type="GO" id="GO:0032259">
    <property type="term" value="P:methylation"/>
    <property type="evidence" value="ECO:0007669"/>
    <property type="project" value="UniProtKB-KW"/>
</dbReference>
<dbReference type="PANTHER" id="PTHR43464">
    <property type="entry name" value="METHYLTRANSFERASE"/>
    <property type="match status" value="1"/>
</dbReference>
<dbReference type="Pfam" id="PF08241">
    <property type="entry name" value="Methyltransf_11"/>
    <property type="match status" value="1"/>
</dbReference>
<dbReference type="GO" id="GO:0008757">
    <property type="term" value="F:S-adenosylmethionine-dependent methyltransferase activity"/>
    <property type="evidence" value="ECO:0007669"/>
    <property type="project" value="InterPro"/>
</dbReference>
<keyword evidence="2" id="KW-0808">Transferase</keyword>
<keyword evidence="1" id="KW-0489">Methyltransferase</keyword>
<dbReference type="RefSeq" id="WP_057787433.1">
    <property type="nucleotide sequence ID" value="NZ_JQCD01000024.1"/>
</dbReference>
<protein>
    <recommendedName>
        <fullName evidence="4">Methyltransferase type 11 domain-containing protein</fullName>
    </recommendedName>
</protein>
<comment type="caution">
    <text evidence="5">The sequence shown here is derived from an EMBL/GenBank/DDBJ whole genome shotgun (WGS) entry which is preliminary data.</text>
</comment>
<keyword evidence="3" id="KW-0949">S-adenosyl-L-methionine</keyword>
<feature type="domain" description="Methyltransferase type 11" evidence="4">
    <location>
        <begin position="46"/>
        <end position="140"/>
    </location>
</feature>
<reference evidence="5 6" key="1">
    <citation type="journal article" date="2015" name="Genome Announc.">
        <title>Expanding the biotechnology potential of lactobacilli through comparative genomics of 213 strains and associated genera.</title>
        <authorList>
            <person name="Sun Z."/>
            <person name="Harris H.M."/>
            <person name="McCann A."/>
            <person name="Guo C."/>
            <person name="Argimon S."/>
            <person name="Zhang W."/>
            <person name="Yang X."/>
            <person name="Jeffery I.B."/>
            <person name="Cooney J.C."/>
            <person name="Kagawa T.F."/>
            <person name="Liu W."/>
            <person name="Song Y."/>
            <person name="Salvetti E."/>
            <person name="Wrobel A."/>
            <person name="Rasinkangas P."/>
            <person name="Parkhill J."/>
            <person name="Rea M.C."/>
            <person name="O'Sullivan O."/>
            <person name="Ritari J."/>
            <person name="Douillard F.P."/>
            <person name="Paul Ross R."/>
            <person name="Yang R."/>
            <person name="Briner A.E."/>
            <person name="Felis G.E."/>
            <person name="de Vos W.M."/>
            <person name="Barrangou R."/>
            <person name="Klaenhammer T.R."/>
            <person name="Caufield P.W."/>
            <person name="Cui Y."/>
            <person name="Zhang H."/>
            <person name="O'Toole P.W."/>
        </authorList>
    </citation>
    <scope>NUCLEOTIDE SEQUENCE [LARGE SCALE GENOMIC DNA]</scope>
    <source>
        <strain evidence="5 6">DSM 20014</strain>
    </source>
</reference>
<evidence type="ECO:0000313" key="5">
    <source>
        <dbReference type="EMBL" id="KRN76765.1"/>
    </source>
</evidence>
<dbReference type="Gene3D" id="3.40.50.150">
    <property type="entry name" value="Vaccinia Virus protein VP39"/>
    <property type="match status" value="1"/>
</dbReference>
<evidence type="ECO:0000256" key="3">
    <source>
        <dbReference type="ARBA" id="ARBA00022691"/>
    </source>
</evidence>
<dbReference type="Proteomes" id="UP000051673">
    <property type="component" value="Unassembled WGS sequence"/>
</dbReference>
<dbReference type="STRING" id="1620.IV67_GL000272"/>
<dbReference type="PANTHER" id="PTHR43464:SF19">
    <property type="entry name" value="UBIQUINONE BIOSYNTHESIS O-METHYLTRANSFERASE, MITOCHONDRIAL"/>
    <property type="match status" value="1"/>
</dbReference>
<dbReference type="InterPro" id="IPR029063">
    <property type="entry name" value="SAM-dependent_MTases_sf"/>
</dbReference>
<dbReference type="CDD" id="cd02440">
    <property type="entry name" value="AdoMet_MTases"/>
    <property type="match status" value="1"/>
</dbReference>
<dbReference type="PATRIC" id="fig|1620.3.peg.277"/>
<sequence length="243" mass="27984">MTAIYDNEKFFEEYSHMLRSQEGLKGAGEWETFKALMPEVANKSILDIGCGYGWHCQYVAEHGATEVVGIDNSDKMLAVAREKNEFTQVTYENMPVEAMDFEANQFDLVLSSLVFHYIADFDALIKSIKHVLKAQGQLIFTVEHPVFTAEGSEQWVQNDEGENQFFPVDNYFYEGARDTDFLNTSIKKYHRTLTTYIETLIQNGFKINHVVEPMPSEDMRDLDGMADEMRRPMMLIISVELEK</sequence>
<evidence type="ECO:0000256" key="1">
    <source>
        <dbReference type="ARBA" id="ARBA00022603"/>
    </source>
</evidence>
<dbReference type="InterPro" id="IPR013216">
    <property type="entry name" value="Methyltransf_11"/>
</dbReference>
<evidence type="ECO:0000313" key="6">
    <source>
        <dbReference type="Proteomes" id="UP000051673"/>
    </source>
</evidence>
<dbReference type="EMBL" id="JQCD01000024">
    <property type="protein sequence ID" value="KRN76765.1"/>
    <property type="molecule type" value="Genomic_DNA"/>
</dbReference>
<proteinExistence type="predicted"/>
<gene>
    <name evidence="5" type="ORF">IV67_GL000272</name>
</gene>
<name>A0A0R2JRK8_9LACO</name>